<sequence length="137" mass="15935">MIVVRILLTILLIFACSNKIALGDDSALTTDSRIKTYFYSPNDVYLLVLHYGFQSHIEFGKGETIETITLGDSYAWKITPLGNRLFIKPMERDIRTNMTIITDKRTYQFDIVAKELEDGDERDLVYVIRFQYPKKSR</sequence>
<name>A0ABU5NAF1_9RICK</name>
<evidence type="ECO:0000313" key="1">
    <source>
        <dbReference type="EMBL" id="MEA0970152.1"/>
    </source>
</evidence>
<gene>
    <name evidence="1" type="ORF">Megvenef_00102</name>
</gene>
<accession>A0ABU5NAF1</accession>
<protein>
    <submittedName>
        <fullName evidence="1">Type IV secretion system protein VirB9</fullName>
    </submittedName>
</protein>
<dbReference type="Proteomes" id="UP001291687">
    <property type="component" value="Unassembled WGS sequence"/>
</dbReference>
<dbReference type="EMBL" id="JARJFB010000004">
    <property type="protein sequence ID" value="MEA0970152.1"/>
    <property type="molecule type" value="Genomic_DNA"/>
</dbReference>
<dbReference type="Pfam" id="PF03524">
    <property type="entry name" value="CagX"/>
    <property type="match status" value="1"/>
</dbReference>
<proteinExistence type="predicted"/>
<organism evidence="1 2">
    <name type="scientific">Candidatus Megaera venefica</name>
    <dbReference type="NCBI Taxonomy" id="2055910"/>
    <lineage>
        <taxon>Bacteria</taxon>
        <taxon>Pseudomonadati</taxon>
        <taxon>Pseudomonadota</taxon>
        <taxon>Alphaproteobacteria</taxon>
        <taxon>Rickettsiales</taxon>
        <taxon>Rickettsiaceae</taxon>
        <taxon>Candidatus Megaera</taxon>
    </lineage>
</organism>
<dbReference type="InterPro" id="IPR010258">
    <property type="entry name" value="Conjugal_tfr_TrbG/VirB9/CagX"/>
</dbReference>
<dbReference type="RefSeq" id="WP_322776059.1">
    <property type="nucleotide sequence ID" value="NZ_JARJFB010000004.1"/>
</dbReference>
<keyword evidence="2" id="KW-1185">Reference proteome</keyword>
<dbReference type="PROSITE" id="PS51257">
    <property type="entry name" value="PROKAR_LIPOPROTEIN"/>
    <property type="match status" value="1"/>
</dbReference>
<comment type="caution">
    <text evidence="1">The sequence shown here is derived from an EMBL/GenBank/DDBJ whole genome shotgun (WGS) entry which is preliminary data.</text>
</comment>
<evidence type="ECO:0000313" key="2">
    <source>
        <dbReference type="Proteomes" id="UP001291687"/>
    </source>
</evidence>
<reference evidence="1 2" key="1">
    <citation type="submission" date="2023-03" db="EMBL/GenBank/DDBJ databases">
        <title>Host association and intracellularity evolved multiple times independently in the Rickettsiales.</title>
        <authorList>
            <person name="Castelli M."/>
            <person name="Nardi T."/>
            <person name="Gammuto L."/>
            <person name="Bellinzona G."/>
            <person name="Sabaneyeva E."/>
            <person name="Potekhin A."/>
            <person name="Serra V."/>
            <person name="Petroni G."/>
            <person name="Sassera D."/>
        </authorList>
    </citation>
    <scope>NUCLEOTIDE SEQUENCE [LARGE SCALE GENOMIC DNA]</scope>
    <source>
        <strain evidence="1 2">Sr 2-6</strain>
    </source>
</reference>